<accession>A0AAN9CJE7</accession>
<evidence type="ECO:0000313" key="1">
    <source>
        <dbReference type="EMBL" id="KAK7138918.1"/>
    </source>
</evidence>
<sequence>MIYDDIWSEPGLSNECCHLIRSLLQKKRRQRIDLRKILLH</sequence>
<proteinExistence type="predicted"/>
<reference evidence="1 2" key="1">
    <citation type="submission" date="2024-02" db="EMBL/GenBank/DDBJ databases">
        <title>Chromosome-level genome assembly of the Eurasian Minnow (Phoxinus phoxinus).</title>
        <authorList>
            <person name="Oriowo T.O."/>
            <person name="Martin S."/>
            <person name="Stange M."/>
            <person name="Chrysostomakis Y."/>
            <person name="Brown T."/>
            <person name="Winkler S."/>
            <person name="Kukowka S."/>
            <person name="Myers E.W."/>
            <person name="Bohne A."/>
        </authorList>
    </citation>
    <scope>NUCLEOTIDE SEQUENCE [LARGE SCALE GENOMIC DNA]</scope>
    <source>
        <strain evidence="1">ZFMK-TIS-60720</strain>
        <tissue evidence="1">Whole Organism</tissue>
    </source>
</reference>
<dbReference type="AlphaFoldDB" id="A0AAN9CJE7"/>
<organism evidence="1 2">
    <name type="scientific">Phoxinus phoxinus</name>
    <name type="common">Eurasian minnow</name>
    <dbReference type="NCBI Taxonomy" id="58324"/>
    <lineage>
        <taxon>Eukaryota</taxon>
        <taxon>Metazoa</taxon>
        <taxon>Chordata</taxon>
        <taxon>Craniata</taxon>
        <taxon>Vertebrata</taxon>
        <taxon>Euteleostomi</taxon>
        <taxon>Actinopterygii</taxon>
        <taxon>Neopterygii</taxon>
        <taxon>Teleostei</taxon>
        <taxon>Ostariophysi</taxon>
        <taxon>Cypriniformes</taxon>
        <taxon>Leuciscidae</taxon>
        <taxon>Phoxininae</taxon>
        <taxon>Phoxinus</taxon>
    </lineage>
</organism>
<comment type="caution">
    <text evidence="1">The sequence shown here is derived from an EMBL/GenBank/DDBJ whole genome shotgun (WGS) entry which is preliminary data.</text>
</comment>
<gene>
    <name evidence="1" type="ORF">R3I93_016130</name>
</gene>
<name>A0AAN9CJE7_9TELE</name>
<dbReference type="EMBL" id="JAYKXH010000017">
    <property type="protein sequence ID" value="KAK7138918.1"/>
    <property type="molecule type" value="Genomic_DNA"/>
</dbReference>
<dbReference type="Proteomes" id="UP001364617">
    <property type="component" value="Unassembled WGS sequence"/>
</dbReference>
<evidence type="ECO:0000313" key="2">
    <source>
        <dbReference type="Proteomes" id="UP001364617"/>
    </source>
</evidence>
<protein>
    <submittedName>
        <fullName evidence="1">Uncharacterized protein</fullName>
    </submittedName>
</protein>
<keyword evidence="2" id="KW-1185">Reference proteome</keyword>